<dbReference type="Gramene" id="PGSC0003DMT400091538">
    <property type="protein sequence ID" value="PGSC0003DMT400091538"/>
    <property type="gene ID" value="PGSC0003DMG400041109"/>
</dbReference>
<dbReference type="PaxDb" id="4113-PGSC0003DMT400091538"/>
<name>M1DMU9_SOLTU</name>
<keyword evidence="2" id="KW-1185">Reference proteome</keyword>
<sequence>MVNGEHKISELKRTRKKNEEMSFKASLFPLRVAERNYNLAREMAFEQECPIGEVSWDHRTTRRSADKDALSPFGLDFGEEMSVNGSNASLIGHNDDIRDLNDVNADKIGSSGAIYLP</sequence>
<reference evidence="1" key="2">
    <citation type="submission" date="2015-06" db="UniProtKB">
        <authorList>
            <consortium name="EnsemblPlants"/>
        </authorList>
    </citation>
    <scope>IDENTIFICATION</scope>
    <source>
        <strain evidence="1">DM1-3 516 R44</strain>
    </source>
</reference>
<dbReference type="InParanoid" id="M1DMU9"/>
<reference evidence="2" key="1">
    <citation type="journal article" date="2011" name="Nature">
        <title>Genome sequence and analysis of the tuber crop potato.</title>
        <authorList>
            <consortium name="The Potato Genome Sequencing Consortium"/>
        </authorList>
    </citation>
    <scope>NUCLEOTIDE SEQUENCE [LARGE SCALE GENOMIC DNA]</scope>
    <source>
        <strain evidence="2">cv. DM1-3 516 R44</strain>
    </source>
</reference>
<dbReference type="AlphaFoldDB" id="M1DMU9"/>
<dbReference type="EnsemblPlants" id="PGSC0003DMT400091538">
    <property type="protein sequence ID" value="PGSC0003DMT400091538"/>
    <property type="gene ID" value="PGSC0003DMG400041109"/>
</dbReference>
<protein>
    <submittedName>
        <fullName evidence="1">Uncharacterized protein</fullName>
    </submittedName>
</protein>
<dbReference type="Proteomes" id="UP000011115">
    <property type="component" value="Unassembled WGS sequence"/>
</dbReference>
<dbReference type="HOGENOM" id="CLU_2089056_0_0_1"/>
<organism evidence="1 2">
    <name type="scientific">Solanum tuberosum</name>
    <name type="common">Potato</name>
    <dbReference type="NCBI Taxonomy" id="4113"/>
    <lineage>
        <taxon>Eukaryota</taxon>
        <taxon>Viridiplantae</taxon>
        <taxon>Streptophyta</taxon>
        <taxon>Embryophyta</taxon>
        <taxon>Tracheophyta</taxon>
        <taxon>Spermatophyta</taxon>
        <taxon>Magnoliopsida</taxon>
        <taxon>eudicotyledons</taxon>
        <taxon>Gunneridae</taxon>
        <taxon>Pentapetalae</taxon>
        <taxon>asterids</taxon>
        <taxon>lamiids</taxon>
        <taxon>Solanales</taxon>
        <taxon>Solanaceae</taxon>
        <taxon>Solanoideae</taxon>
        <taxon>Solaneae</taxon>
        <taxon>Solanum</taxon>
    </lineage>
</organism>
<accession>M1DMU9</accession>
<proteinExistence type="predicted"/>
<evidence type="ECO:0000313" key="1">
    <source>
        <dbReference type="EnsemblPlants" id="PGSC0003DMT400091538"/>
    </source>
</evidence>
<evidence type="ECO:0000313" key="2">
    <source>
        <dbReference type="Proteomes" id="UP000011115"/>
    </source>
</evidence>